<evidence type="ECO:0000313" key="1">
    <source>
        <dbReference type="EMBL" id="KAK6524088.1"/>
    </source>
</evidence>
<name>A0AAV9WXX6_9PEZI</name>
<dbReference type="EMBL" id="JAVHJO010000018">
    <property type="protein sequence ID" value="KAK6524088.1"/>
    <property type="molecule type" value="Genomic_DNA"/>
</dbReference>
<protein>
    <submittedName>
        <fullName evidence="1">Uncharacterized protein</fullName>
    </submittedName>
</protein>
<sequence>MTQLGIHTYGVMIMIQDYTINIFNKIGMSGHSMTLTLLGRTADHSELNTYMDVINNKHWLWSTVFANDPYDATVWLRDWSMIGELGAKVRVALGSNVFKMFGKLGWQTIYVYSYLASRMISIPAERRVGEQIAYGVMITMERSGRYYSMAENIWLRRSMTTLGLAVQACGRFRLAIRLMELCKRLETDPEFSLQDIDIAMVAAESYKGLLQYKPALEELFHCFEFNKNMQGIYHPNTVTSMKKIIDIMDLRGPQLYDRIETVLLNIFDAFGRNKETTSKVYHLLWKAWERGGIDTRERELEEEYSNALALRATDRPTTPDLQDFFYFQNLETWVHNTKVSQYHISSGGGGGWVSELDHSDGISGAGFDWV</sequence>
<comment type="caution">
    <text evidence="1">The sequence shown here is derived from an EMBL/GenBank/DDBJ whole genome shotgun (WGS) entry which is preliminary data.</text>
</comment>
<dbReference type="AlphaFoldDB" id="A0AAV9WXX6"/>
<gene>
    <name evidence="1" type="ORF">TWF694_005751</name>
</gene>
<evidence type="ECO:0000313" key="2">
    <source>
        <dbReference type="Proteomes" id="UP001365542"/>
    </source>
</evidence>
<proteinExistence type="predicted"/>
<keyword evidence="2" id="KW-1185">Reference proteome</keyword>
<accession>A0AAV9WXX6</accession>
<dbReference type="Proteomes" id="UP001365542">
    <property type="component" value="Unassembled WGS sequence"/>
</dbReference>
<organism evidence="1 2">
    <name type="scientific">Orbilia ellipsospora</name>
    <dbReference type="NCBI Taxonomy" id="2528407"/>
    <lineage>
        <taxon>Eukaryota</taxon>
        <taxon>Fungi</taxon>
        <taxon>Dikarya</taxon>
        <taxon>Ascomycota</taxon>
        <taxon>Pezizomycotina</taxon>
        <taxon>Orbiliomycetes</taxon>
        <taxon>Orbiliales</taxon>
        <taxon>Orbiliaceae</taxon>
        <taxon>Orbilia</taxon>
    </lineage>
</organism>
<reference evidence="1 2" key="1">
    <citation type="submission" date="2019-10" db="EMBL/GenBank/DDBJ databases">
        <authorList>
            <person name="Palmer J.M."/>
        </authorList>
    </citation>
    <scope>NUCLEOTIDE SEQUENCE [LARGE SCALE GENOMIC DNA]</scope>
    <source>
        <strain evidence="1 2">TWF694</strain>
    </source>
</reference>